<reference evidence="5 6" key="1">
    <citation type="journal article" date="2012" name="BMC Genomics">
        <title>Comparative genomic analysis of the genus Staphylococcus including Staphylococcus aureus and its newly described sister species Staphylococcus simiae.</title>
        <authorList>
            <person name="Suzuki H."/>
            <person name="Lefebure T."/>
            <person name="Pavinski Bitar P."/>
            <person name="Stanhope M.J."/>
        </authorList>
    </citation>
    <scope>NUCLEOTIDE SEQUENCE [LARGE SCALE GENOMIC DNA]</scope>
    <source>
        <strain evidence="5 6">CCM 7213</strain>
    </source>
</reference>
<accession>G5JLK7</accession>
<evidence type="ECO:0000313" key="6">
    <source>
        <dbReference type="Proteomes" id="UP000005413"/>
    </source>
</evidence>
<dbReference type="InterPro" id="IPR058660">
    <property type="entry name" value="WHD_DnaB"/>
</dbReference>
<sequence length="464" mass="54829">MGMQAYEFGLRPQDQFEVIQYFDLNHSHLDVLNRLFTPLIGSKAIGLYHFMTQFVERRRTSSHYLSHYVFMNELKLNLLEFRQQMDLLEAIGLVKTFVKHNKEESQFVYELIQPPTAHLFFNDPMLSIFLYSEVDHKRFQELKHYFEYQQKDLSTFKQTTRTFTEVFKVPTTKVDIDTSDIPINQSYQGMDLSDETFDFDMLIQMLGKHFISKEIITKEAKQLIIQLATLYGLTPDGMKRVILKSITSGQQLSFENMRKEARSYYLIQHDNRMPKLQVNTTNEAKTQPQNEDFNPQDNLEDWFELLEQTSPIDMLASWSESEPTLSQKAMIEELIDREKMSFGVINVLLQFVMLKEDMKLPKAYIFEIASNWKKKGIKTAKEAYNYAKKVNQPKQDNGNYQGGKNSTYHRQRKLISKEKTPKWLAEREVVKATNNDNEQNDQKLEQDRQEFLARLSKKWEEDDN</sequence>
<dbReference type="Pfam" id="PF07261">
    <property type="entry name" value="DnaB_2"/>
    <property type="match status" value="1"/>
</dbReference>
<feature type="region of interest" description="Disordered" evidence="2">
    <location>
        <begin position="390"/>
        <end position="412"/>
    </location>
</feature>
<dbReference type="Proteomes" id="UP000005413">
    <property type="component" value="Unassembled WGS sequence"/>
</dbReference>
<evidence type="ECO:0000256" key="1">
    <source>
        <dbReference type="ARBA" id="ARBA00093462"/>
    </source>
</evidence>
<comment type="similarity">
    <text evidence="1">Belongs to the DnaB/DnaD family.</text>
</comment>
<feature type="compositionally biased region" description="Polar residues" evidence="2">
    <location>
        <begin position="392"/>
        <end position="406"/>
    </location>
</feature>
<feature type="domain" description="Replicative helicase loading/DNA remodeling protein DnaB N-terminal winged helix" evidence="4">
    <location>
        <begin position="11"/>
        <end position="261"/>
    </location>
</feature>
<dbReference type="PATRIC" id="fig|911238.3.peg.2094"/>
<protein>
    <submittedName>
        <fullName evidence="5">Chromosome replication initiation/membrane attachment protein</fullName>
    </submittedName>
</protein>
<organism evidence="5 6">
    <name type="scientific">Staphylococcus simiae CCM 7213 = CCUG 51256</name>
    <dbReference type="NCBI Taxonomy" id="911238"/>
    <lineage>
        <taxon>Bacteria</taxon>
        <taxon>Bacillati</taxon>
        <taxon>Bacillota</taxon>
        <taxon>Bacilli</taxon>
        <taxon>Bacillales</taxon>
        <taxon>Staphylococcaceae</taxon>
        <taxon>Staphylococcus</taxon>
    </lineage>
</organism>
<evidence type="ECO:0000259" key="3">
    <source>
        <dbReference type="Pfam" id="PF07261"/>
    </source>
</evidence>
<dbReference type="RefSeq" id="WP_002465057.1">
    <property type="nucleotide sequence ID" value="NZ_AEUN01000530.1"/>
</dbReference>
<evidence type="ECO:0000256" key="2">
    <source>
        <dbReference type="SAM" id="MobiDB-lite"/>
    </source>
</evidence>
<proteinExistence type="inferred from homology"/>
<dbReference type="InterPro" id="IPR006343">
    <property type="entry name" value="DnaB/C_C"/>
</dbReference>
<keyword evidence="6" id="KW-1185">Reference proteome</keyword>
<dbReference type="Pfam" id="PF25888">
    <property type="entry name" value="WHD_DnaB"/>
    <property type="match status" value="1"/>
</dbReference>
<dbReference type="OrthoDB" id="2082007at2"/>
<feature type="domain" description="DnaB/C C-terminal" evidence="3">
    <location>
        <begin position="328"/>
        <end position="386"/>
    </location>
</feature>
<dbReference type="AlphaFoldDB" id="G5JLK7"/>
<evidence type="ECO:0000259" key="4">
    <source>
        <dbReference type="Pfam" id="PF25888"/>
    </source>
</evidence>
<dbReference type="EMBL" id="AEUN01000530">
    <property type="protein sequence ID" value="EHJ06919.1"/>
    <property type="molecule type" value="Genomic_DNA"/>
</dbReference>
<comment type="caution">
    <text evidence="5">The sequence shown here is derived from an EMBL/GenBank/DDBJ whole genome shotgun (WGS) entry which is preliminary data.</text>
</comment>
<evidence type="ECO:0000313" key="5">
    <source>
        <dbReference type="EMBL" id="EHJ06919.1"/>
    </source>
</evidence>
<name>G5JLK7_9STAP</name>
<gene>
    <name evidence="5" type="ORF">SS7213T_11872</name>
</gene>